<name>A0A836AFT7_SHEEP</name>
<feature type="region of interest" description="Disordered" evidence="1">
    <location>
        <begin position="1"/>
        <end position="158"/>
    </location>
</feature>
<dbReference type="Proteomes" id="UP000664991">
    <property type="component" value="Unassembled WGS sequence"/>
</dbReference>
<accession>A0A836AFT7</accession>
<protein>
    <submittedName>
        <fullName evidence="2">Uncharacterized protein</fullName>
    </submittedName>
</protein>
<feature type="region of interest" description="Disordered" evidence="1">
    <location>
        <begin position="233"/>
        <end position="256"/>
    </location>
</feature>
<evidence type="ECO:0000256" key="1">
    <source>
        <dbReference type="SAM" id="MobiDB-lite"/>
    </source>
</evidence>
<organism evidence="2 3">
    <name type="scientific">Ovis aries</name>
    <name type="common">Sheep</name>
    <dbReference type="NCBI Taxonomy" id="9940"/>
    <lineage>
        <taxon>Eukaryota</taxon>
        <taxon>Metazoa</taxon>
        <taxon>Chordata</taxon>
        <taxon>Craniata</taxon>
        <taxon>Vertebrata</taxon>
        <taxon>Euteleostomi</taxon>
        <taxon>Mammalia</taxon>
        <taxon>Eutheria</taxon>
        <taxon>Laurasiatheria</taxon>
        <taxon>Artiodactyla</taxon>
        <taxon>Ruminantia</taxon>
        <taxon>Pecora</taxon>
        <taxon>Bovidae</taxon>
        <taxon>Caprinae</taxon>
        <taxon>Ovis</taxon>
    </lineage>
</organism>
<dbReference type="EMBL" id="JAEMGP010000006">
    <property type="protein sequence ID" value="KAG5207931.1"/>
    <property type="molecule type" value="Genomic_DNA"/>
</dbReference>
<sequence length="256" mass="27047">MGACYGAGASQGPGALSPSKRLPGKGPVSTESAKQASFSPYPGLHSCVGLQDASPTDSWDPRTVTSRGPLPQLPSAHSPPEGRTTQPRPTPWVARILPDPAPPKKSWPADQAQAIKPERRAEAAPFQQPLHQQAASPRAHHSAGGPHPSQSHRQLPRGLRVKPPGIWVLLATFHMPMSGGHDALGPSPHSVDGSPVVKGLRCPRAALPEPQTHTGFPSYRAAVLLSEPQNAGNRRFHGANSDAPLPELHSVKTILH</sequence>
<comment type="caution">
    <text evidence="2">The sequence shown here is derived from an EMBL/GenBank/DDBJ whole genome shotgun (WGS) entry which is preliminary data.</text>
</comment>
<reference evidence="2 3" key="1">
    <citation type="submission" date="2020-12" db="EMBL/GenBank/DDBJ databases">
        <title>De novo assembly of Tibetan sheep genome.</title>
        <authorList>
            <person name="Li X."/>
        </authorList>
    </citation>
    <scope>NUCLEOTIDE SEQUENCE [LARGE SCALE GENOMIC DNA]</scope>
    <source>
        <tissue evidence="2">Heart</tissue>
    </source>
</reference>
<proteinExistence type="predicted"/>
<feature type="compositionally biased region" description="Polar residues" evidence="1">
    <location>
        <begin position="29"/>
        <end position="38"/>
    </location>
</feature>
<evidence type="ECO:0000313" key="2">
    <source>
        <dbReference type="EMBL" id="KAG5207931.1"/>
    </source>
</evidence>
<dbReference type="AlphaFoldDB" id="A0A836AFT7"/>
<evidence type="ECO:0000313" key="3">
    <source>
        <dbReference type="Proteomes" id="UP000664991"/>
    </source>
</evidence>
<gene>
    <name evidence="2" type="ORF">JEQ12_017695</name>
</gene>